<protein>
    <submittedName>
        <fullName evidence="3">Uncharacterized protein</fullName>
    </submittedName>
</protein>
<comment type="caution">
    <text evidence="3">The sequence shown here is derived from an EMBL/GenBank/DDBJ whole genome shotgun (WGS) entry which is preliminary data.</text>
</comment>
<accession>A0A095XZY6</accession>
<feature type="compositionally biased region" description="Basic and acidic residues" evidence="1">
    <location>
        <begin position="212"/>
        <end position="222"/>
    </location>
</feature>
<dbReference type="RefSeq" id="WP_035123168.1">
    <property type="nucleotide sequence ID" value="NZ_JRNE01000074.1"/>
</dbReference>
<feature type="transmembrane region" description="Helical" evidence="2">
    <location>
        <begin position="149"/>
        <end position="168"/>
    </location>
</feature>
<name>A0A095XZY6_9CORY</name>
<feature type="transmembrane region" description="Helical" evidence="2">
    <location>
        <begin position="116"/>
        <end position="137"/>
    </location>
</feature>
<gene>
    <name evidence="3" type="ORF">HMPREF1650_10865</name>
</gene>
<proteinExistence type="predicted"/>
<feature type="compositionally biased region" description="Low complexity" evidence="1">
    <location>
        <begin position="197"/>
        <end position="211"/>
    </location>
</feature>
<feature type="transmembrane region" description="Helical" evidence="2">
    <location>
        <begin position="74"/>
        <end position="104"/>
    </location>
</feature>
<sequence length="249" mass="26811">MAGRWEKERGAWILARAGRRAGARRRGEILMAKARRQERHNVGVGDAAVAEAVTPPWIRRSIMREDGLGNQAGWAVYTIAVVAVVGVAVGPALALGWAMYALWAWRAPAAAVTPRWWPFAATALVVASAAWATWVIAPPEQTWLGIWLRAQPAVAFLYAAWLTVAWGWPAVADDRDAGDGVVDLLVPVADAEPVEVEVPASPAAPQVAEPAARPEEQKHEESAVDDGDDAETTVVEVDVVYENDSERSA</sequence>
<feature type="region of interest" description="Disordered" evidence="1">
    <location>
        <begin position="197"/>
        <end position="249"/>
    </location>
</feature>
<organism evidence="3 4">
    <name type="scientific">Corynebacterium freneyi DNF00450</name>
    <dbReference type="NCBI Taxonomy" id="1287475"/>
    <lineage>
        <taxon>Bacteria</taxon>
        <taxon>Bacillati</taxon>
        <taxon>Actinomycetota</taxon>
        <taxon>Actinomycetes</taxon>
        <taxon>Mycobacteriales</taxon>
        <taxon>Corynebacteriaceae</taxon>
        <taxon>Corynebacterium</taxon>
    </lineage>
</organism>
<evidence type="ECO:0000313" key="3">
    <source>
        <dbReference type="EMBL" id="KGF15598.1"/>
    </source>
</evidence>
<reference evidence="3 4" key="1">
    <citation type="submission" date="2014-07" db="EMBL/GenBank/DDBJ databases">
        <authorList>
            <person name="McCorrison J."/>
            <person name="Sanka R."/>
            <person name="Torralba M."/>
            <person name="Gillis M."/>
            <person name="Haft D.H."/>
            <person name="Methe B."/>
            <person name="Sutton G."/>
            <person name="Nelson K.E."/>
        </authorList>
    </citation>
    <scope>NUCLEOTIDE SEQUENCE [LARGE SCALE GENOMIC DNA]</scope>
    <source>
        <strain evidence="3 4">DNF00450</strain>
    </source>
</reference>
<keyword evidence="2" id="KW-0812">Transmembrane</keyword>
<keyword evidence="2" id="KW-0472">Membrane</keyword>
<evidence type="ECO:0000313" key="4">
    <source>
        <dbReference type="Proteomes" id="UP000029548"/>
    </source>
</evidence>
<keyword evidence="2" id="KW-1133">Transmembrane helix</keyword>
<evidence type="ECO:0000256" key="1">
    <source>
        <dbReference type="SAM" id="MobiDB-lite"/>
    </source>
</evidence>
<evidence type="ECO:0000256" key="2">
    <source>
        <dbReference type="SAM" id="Phobius"/>
    </source>
</evidence>
<dbReference type="Proteomes" id="UP000029548">
    <property type="component" value="Unassembled WGS sequence"/>
</dbReference>
<dbReference type="EMBL" id="JRNE01000074">
    <property type="protein sequence ID" value="KGF15598.1"/>
    <property type="molecule type" value="Genomic_DNA"/>
</dbReference>
<dbReference type="AlphaFoldDB" id="A0A095XZY6"/>